<organism evidence="7 8">
    <name type="scientific">Bacillus vallismortis</name>
    <dbReference type="NCBI Taxonomy" id="72361"/>
    <lineage>
        <taxon>Bacteria</taxon>
        <taxon>Bacillati</taxon>
        <taxon>Bacillota</taxon>
        <taxon>Bacilli</taxon>
        <taxon>Bacillales</taxon>
        <taxon>Bacillaceae</taxon>
        <taxon>Bacillus</taxon>
    </lineage>
</organism>
<dbReference type="Pfam" id="PF04464">
    <property type="entry name" value="Glyphos_transf"/>
    <property type="match status" value="1"/>
</dbReference>
<accession>A0AAP3CKC2</accession>
<comment type="caution">
    <text evidence="7">The sequence shown here is derived from an EMBL/GenBank/DDBJ whole genome shotgun (WGS) entry which is preliminary data.</text>
</comment>
<evidence type="ECO:0000256" key="3">
    <source>
        <dbReference type="ARBA" id="ARBA00022475"/>
    </source>
</evidence>
<keyword evidence="5" id="KW-0777">Teichoic acid biosynthesis</keyword>
<dbReference type="GO" id="GO:0019350">
    <property type="term" value="P:teichoic acid biosynthetic process"/>
    <property type="evidence" value="ECO:0007669"/>
    <property type="project" value="UniProtKB-KW"/>
</dbReference>
<dbReference type="InterPro" id="IPR043148">
    <property type="entry name" value="TagF_C"/>
</dbReference>
<name>A0AAP3CKC2_BACVA</name>
<dbReference type="InterPro" id="IPR007554">
    <property type="entry name" value="Glycerophosphate_synth"/>
</dbReference>
<dbReference type="Gene3D" id="3.40.50.12580">
    <property type="match status" value="1"/>
</dbReference>
<evidence type="ECO:0000256" key="5">
    <source>
        <dbReference type="ARBA" id="ARBA00022944"/>
    </source>
</evidence>
<dbReference type="SUPFAM" id="SSF53756">
    <property type="entry name" value="UDP-Glycosyltransferase/glycogen phosphorylase"/>
    <property type="match status" value="1"/>
</dbReference>
<dbReference type="RefSeq" id="WP_268543130.1">
    <property type="nucleotide sequence ID" value="NZ_JALAOH010000014.1"/>
</dbReference>
<comment type="similarity">
    <text evidence="2">Belongs to the CDP-glycerol glycerophosphotransferase family.</text>
</comment>
<sequence length="670" mass="79377">MINVVKRFLKLSFKKNIQNHKVNIIQNENNISFKVTNLRNIGSNYLVLKDRNSGRRIKKKIKESKATFSCTEIFNIGEKAILDMYVVCRVYNKYIKKRTPVSTENLKVSIFDKENNIKLRPFKTKNNYLSFIAEKSYFTQKINILKAIGHNLYIEGTLDPQITQKDVNKVEVIITRRDNKKSYGFEIQSSKSSLANNDRYEFKGLLTMDKIRNDLAVNSRWDLILQVRDVKNSVIFKELINMSEFSNYENEEDRYLLVNKDTFEDMQFVFYATMGKESLAMWYTDKHQFEKTYNIAKGKSVFNQVCETNPINKKMIFFESFLGKSYSGNPKYIYEKLLELGYSNQFTFVWSYSGNSVIPGNPIIVERESEDYFKYLAESKYWVNNIIFPVHRKREENIYLQTWHGTPLKKLGFDIEVDGPEKLARENFYLESRNWDYLISANRYSTNIFKRAFKFNKRVLELGYPSNDIFFKKDMSKLRDELKEKVGVPKDKKVILYAPTWRDNESSASWQHSFEIKINLNDFMERLSDDYILLLRMHHLISDSIVIPDEYKDHIFNVSSYDDIQELYVISDILITDYSSVFFEFANTNKPILFFAYDYNLYKEEIRGFYLDMKKDLPGPILQSSEELLDSIKNIKQVELEYKSSYDQFVKKYCEIEDGNSARKIIEEVF</sequence>
<dbReference type="InterPro" id="IPR051612">
    <property type="entry name" value="Teichoic_Acid_Biosynth"/>
</dbReference>
<evidence type="ECO:0000256" key="1">
    <source>
        <dbReference type="ARBA" id="ARBA00004202"/>
    </source>
</evidence>
<dbReference type="Gene3D" id="3.40.50.11820">
    <property type="match status" value="1"/>
</dbReference>
<proteinExistence type="inferred from homology"/>
<dbReference type="GO" id="GO:0005886">
    <property type="term" value="C:plasma membrane"/>
    <property type="evidence" value="ECO:0007669"/>
    <property type="project" value="UniProtKB-SubCell"/>
</dbReference>
<gene>
    <name evidence="7" type="ORF">MOC71_07660</name>
</gene>
<evidence type="ECO:0000256" key="6">
    <source>
        <dbReference type="ARBA" id="ARBA00023136"/>
    </source>
</evidence>
<keyword evidence="4" id="KW-0808">Transferase</keyword>
<protein>
    <submittedName>
        <fullName evidence="7">CDP-glycerol glycerophosphotransferase family protein</fullName>
    </submittedName>
</protein>
<dbReference type="AlphaFoldDB" id="A0AAP3CKC2"/>
<dbReference type="Proteomes" id="UP001067121">
    <property type="component" value="Unassembled WGS sequence"/>
</dbReference>
<evidence type="ECO:0000256" key="4">
    <source>
        <dbReference type="ARBA" id="ARBA00022679"/>
    </source>
</evidence>
<evidence type="ECO:0000313" key="8">
    <source>
        <dbReference type="Proteomes" id="UP001067121"/>
    </source>
</evidence>
<reference evidence="7" key="1">
    <citation type="submission" date="2022-02" db="EMBL/GenBank/DDBJ databases">
        <title>Crop Bioprotection Bacillus Genome Sequencing.</title>
        <authorList>
            <person name="Dunlap C."/>
        </authorList>
    </citation>
    <scope>NUCLEOTIDE SEQUENCE</scope>
    <source>
        <strain evidence="7">98-1</strain>
    </source>
</reference>
<keyword evidence="3" id="KW-1003">Cell membrane</keyword>
<comment type="subcellular location">
    <subcellularLocation>
        <location evidence="1">Cell membrane</location>
        <topology evidence="1">Peripheral membrane protein</topology>
    </subcellularLocation>
</comment>
<dbReference type="InterPro" id="IPR043149">
    <property type="entry name" value="TagF_N"/>
</dbReference>
<keyword evidence="6" id="KW-0472">Membrane</keyword>
<dbReference type="PANTHER" id="PTHR37316">
    <property type="entry name" value="TEICHOIC ACID GLYCEROL-PHOSPHATE PRIMASE"/>
    <property type="match status" value="1"/>
</dbReference>
<evidence type="ECO:0000256" key="2">
    <source>
        <dbReference type="ARBA" id="ARBA00010488"/>
    </source>
</evidence>
<dbReference type="EMBL" id="JALAOH010000014">
    <property type="protein sequence ID" value="MCY8316615.1"/>
    <property type="molecule type" value="Genomic_DNA"/>
</dbReference>
<evidence type="ECO:0000313" key="7">
    <source>
        <dbReference type="EMBL" id="MCY8316615.1"/>
    </source>
</evidence>
<dbReference type="PANTHER" id="PTHR37316:SF3">
    <property type="entry name" value="TEICHOIC ACID GLYCEROL-PHOSPHATE TRANSFERASE"/>
    <property type="match status" value="1"/>
</dbReference>
<dbReference type="GO" id="GO:0047355">
    <property type="term" value="F:CDP-glycerol glycerophosphotransferase activity"/>
    <property type="evidence" value="ECO:0007669"/>
    <property type="project" value="InterPro"/>
</dbReference>